<organism evidence="8">
    <name type="scientific">Timspurckia oligopyrenoides</name>
    <dbReference type="NCBI Taxonomy" id="708627"/>
    <lineage>
        <taxon>Eukaryota</taxon>
        <taxon>Rhodophyta</taxon>
        <taxon>Bangiophyceae</taxon>
        <taxon>Porphyridiales</taxon>
        <taxon>Porphyridiaceae</taxon>
        <taxon>Timspurckia</taxon>
    </lineage>
</organism>
<keyword evidence="3" id="KW-0479">Metal-binding</keyword>
<dbReference type="Pfam" id="PF10601">
    <property type="entry name" value="zf-LITAF-like"/>
    <property type="match status" value="1"/>
</dbReference>
<feature type="compositionally biased region" description="Pro residues" evidence="6">
    <location>
        <begin position="80"/>
        <end position="90"/>
    </location>
</feature>
<evidence type="ECO:0000256" key="5">
    <source>
        <dbReference type="ARBA" id="ARBA00023136"/>
    </source>
</evidence>
<dbReference type="GO" id="GO:0008270">
    <property type="term" value="F:zinc ion binding"/>
    <property type="evidence" value="ECO:0007669"/>
    <property type="project" value="TreeGrafter"/>
</dbReference>
<reference evidence="8" key="1">
    <citation type="submission" date="2021-01" db="EMBL/GenBank/DDBJ databases">
        <authorList>
            <person name="Corre E."/>
            <person name="Pelletier E."/>
            <person name="Niang G."/>
            <person name="Scheremetjew M."/>
            <person name="Finn R."/>
            <person name="Kale V."/>
            <person name="Holt S."/>
            <person name="Cochrane G."/>
            <person name="Meng A."/>
            <person name="Brown T."/>
            <person name="Cohen L."/>
        </authorList>
    </citation>
    <scope>NUCLEOTIDE SEQUENCE</scope>
    <source>
        <strain evidence="8">CCMP3278</strain>
    </source>
</reference>
<dbReference type="PANTHER" id="PTHR23292">
    <property type="entry name" value="LIPOPOLYSACCHARIDE-INDUCED TUMOR NECROSIS FACTOR-ALPHA FACTOR"/>
    <property type="match status" value="1"/>
</dbReference>
<feature type="domain" description="LITAF" evidence="7">
    <location>
        <begin position="110"/>
        <end position="190"/>
    </location>
</feature>
<dbReference type="InterPro" id="IPR037519">
    <property type="entry name" value="LITAF_fam"/>
</dbReference>
<evidence type="ECO:0000259" key="7">
    <source>
        <dbReference type="PROSITE" id="PS51837"/>
    </source>
</evidence>
<proteinExistence type="inferred from homology"/>
<evidence type="ECO:0000256" key="3">
    <source>
        <dbReference type="ARBA" id="ARBA00022723"/>
    </source>
</evidence>
<feature type="region of interest" description="Disordered" evidence="6">
    <location>
        <begin position="1"/>
        <end position="114"/>
    </location>
</feature>
<feature type="compositionally biased region" description="Low complexity" evidence="6">
    <location>
        <begin position="41"/>
        <end position="66"/>
    </location>
</feature>
<evidence type="ECO:0000256" key="6">
    <source>
        <dbReference type="SAM" id="MobiDB-lite"/>
    </source>
</evidence>
<sequence>MNSNQDYQPPGYPNQEYQPPGYPNQEQNAYPNPFSAPPMSPQGTQQYNNPYPQPIYPQASPPQQFAQPPPPQEYYQAAPDPTPAPTPAPASAPASAPAPAASAPAPAAPVPKAGTGQSKSLGWYAVGVECPNCGQNQKTRVEIHKCTLANWLICLFVPLGWFVFCCPLDCGSRVDHSCSRCGAYVGTNHCV</sequence>
<dbReference type="SMART" id="SM00714">
    <property type="entry name" value="LITAF"/>
    <property type="match status" value="1"/>
</dbReference>
<comment type="subcellular location">
    <subcellularLocation>
        <location evidence="1">Membrane</location>
        <topology evidence="1">Peripheral membrane protein</topology>
    </subcellularLocation>
</comment>
<gene>
    <name evidence="8" type="ORF">TOLI1172_LOCUS9053</name>
</gene>
<dbReference type="AlphaFoldDB" id="A0A7S1EUH4"/>
<keyword evidence="5" id="KW-0472">Membrane</keyword>
<evidence type="ECO:0000313" key="8">
    <source>
        <dbReference type="EMBL" id="CAD8824654.1"/>
    </source>
</evidence>
<evidence type="ECO:0000256" key="4">
    <source>
        <dbReference type="ARBA" id="ARBA00022833"/>
    </source>
</evidence>
<comment type="similarity">
    <text evidence="2">Belongs to the CDIP1/LITAF family.</text>
</comment>
<dbReference type="PANTHER" id="PTHR23292:SF6">
    <property type="entry name" value="FI16602P1-RELATED"/>
    <property type="match status" value="1"/>
</dbReference>
<feature type="compositionally biased region" description="Low complexity" evidence="6">
    <location>
        <begin position="91"/>
        <end position="105"/>
    </location>
</feature>
<evidence type="ECO:0000256" key="1">
    <source>
        <dbReference type="ARBA" id="ARBA00004170"/>
    </source>
</evidence>
<dbReference type="PROSITE" id="PS51837">
    <property type="entry name" value="LITAF"/>
    <property type="match status" value="1"/>
</dbReference>
<dbReference type="InterPro" id="IPR006629">
    <property type="entry name" value="LITAF"/>
</dbReference>
<dbReference type="GO" id="GO:0016020">
    <property type="term" value="C:membrane"/>
    <property type="evidence" value="ECO:0007669"/>
    <property type="project" value="UniProtKB-SubCell"/>
</dbReference>
<protein>
    <recommendedName>
        <fullName evidence="7">LITAF domain-containing protein</fullName>
    </recommendedName>
</protein>
<keyword evidence="4" id="KW-0862">Zinc</keyword>
<name>A0A7S1EUH4_9RHOD</name>
<evidence type="ECO:0000256" key="2">
    <source>
        <dbReference type="ARBA" id="ARBA00005975"/>
    </source>
</evidence>
<dbReference type="EMBL" id="HBFP01012527">
    <property type="protein sequence ID" value="CAD8824654.1"/>
    <property type="molecule type" value="Transcribed_RNA"/>
</dbReference>
<accession>A0A7S1EUH4</accession>